<evidence type="ECO:0000313" key="1">
    <source>
        <dbReference type="EMBL" id="MRX56145.1"/>
    </source>
</evidence>
<protein>
    <recommendedName>
        <fullName evidence="3">Homing endonuclease LAGLIDADG domain-containing protein</fullName>
    </recommendedName>
</protein>
<name>A0A6I2MCL3_9BACI</name>
<dbReference type="Proteomes" id="UP000441585">
    <property type="component" value="Unassembled WGS sequence"/>
</dbReference>
<comment type="caution">
    <text evidence="1">The sequence shown here is derived from an EMBL/GenBank/DDBJ whole genome shotgun (WGS) entry which is preliminary data.</text>
</comment>
<proteinExistence type="predicted"/>
<organism evidence="1 2">
    <name type="scientific">Metabacillus idriensis</name>
    <dbReference type="NCBI Taxonomy" id="324768"/>
    <lineage>
        <taxon>Bacteria</taxon>
        <taxon>Bacillati</taxon>
        <taxon>Bacillota</taxon>
        <taxon>Bacilli</taxon>
        <taxon>Bacillales</taxon>
        <taxon>Bacillaceae</taxon>
        <taxon>Metabacillus</taxon>
    </lineage>
</organism>
<dbReference type="RefSeq" id="WP_154319293.1">
    <property type="nucleotide sequence ID" value="NZ_CAJGAA010000007.1"/>
</dbReference>
<gene>
    <name evidence="1" type="ORF">GJU41_19490</name>
</gene>
<keyword evidence="2" id="KW-1185">Reference proteome</keyword>
<sequence>MTFRLTQEEEDWFTSFFKSDEFSEVLATLWALGSYSDNGFTIRHANRGLIERFSEMVMKTRPIRSQIAYIRSDKDRPYEQWVCSMHPHHPLVSKMKDMGWLPVQAENRPFPSGDLDEDVFCKAYIRLRHTLTTSYSKEKNYLRPQLYIYGSQEVLLRLTSFLCKRIGTKEKKVQHHSQTSITKTIIYSSKVEVPQILEYIEANGTLEKFRSLNFGYQ</sequence>
<dbReference type="EMBL" id="WKKF01000009">
    <property type="protein sequence ID" value="MRX56145.1"/>
    <property type="molecule type" value="Genomic_DNA"/>
</dbReference>
<dbReference type="AlphaFoldDB" id="A0A6I2MCL3"/>
<accession>A0A6I2MCL3</accession>
<reference evidence="1 2" key="1">
    <citation type="submission" date="2019-11" db="EMBL/GenBank/DDBJ databases">
        <title>Bacillus idriensis genome.</title>
        <authorList>
            <person name="Konopka E.N."/>
            <person name="Newman J.D."/>
        </authorList>
    </citation>
    <scope>NUCLEOTIDE SEQUENCE [LARGE SCALE GENOMIC DNA]</scope>
    <source>
        <strain evidence="1 2">DSM 19097</strain>
    </source>
</reference>
<evidence type="ECO:0008006" key="3">
    <source>
        <dbReference type="Google" id="ProtNLM"/>
    </source>
</evidence>
<evidence type="ECO:0000313" key="2">
    <source>
        <dbReference type="Proteomes" id="UP000441585"/>
    </source>
</evidence>